<comment type="caution">
    <text evidence="2">The sequence shown here is derived from an EMBL/GenBank/DDBJ whole genome shotgun (WGS) entry which is preliminary data.</text>
</comment>
<dbReference type="Proteomes" id="UP000051439">
    <property type="component" value="Unassembled WGS sequence"/>
</dbReference>
<evidence type="ECO:0000313" key="2">
    <source>
        <dbReference type="EMBL" id="KRL20028.1"/>
    </source>
</evidence>
<evidence type="ECO:0000256" key="1">
    <source>
        <dbReference type="SAM" id="Phobius"/>
    </source>
</evidence>
<feature type="transmembrane region" description="Helical" evidence="1">
    <location>
        <begin position="70"/>
        <end position="88"/>
    </location>
</feature>
<organism evidence="2 3">
    <name type="scientific">Lentilactobacillus kisonensis DSM 19906 = JCM 15041</name>
    <dbReference type="NCBI Taxonomy" id="1423766"/>
    <lineage>
        <taxon>Bacteria</taxon>
        <taxon>Bacillati</taxon>
        <taxon>Bacillota</taxon>
        <taxon>Bacilli</taxon>
        <taxon>Lactobacillales</taxon>
        <taxon>Lactobacillaceae</taxon>
        <taxon>Lentilactobacillus</taxon>
    </lineage>
</organism>
<dbReference type="RefSeq" id="WP_008856405.1">
    <property type="nucleotide sequence ID" value="NZ_AZEB01000041.1"/>
</dbReference>
<evidence type="ECO:0008006" key="4">
    <source>
        <dbReference type="Google" id="ProtNLM"/>
    </source>
</evidence>
<proteinExistence type="predicted"/>
<keyword evidence="1" id="KW-0812">Transmembrane</keyword>
<keyword evidence="1" id="KW-0472">Membrane</keyword>
<gene>
    <name evidence="2" type="ORF">FC98_GL002049</name>
</gene>
<sequence length="128" mass="13911">MKFSKQGMTLTIFLVMGLFAITNSMTYMMQSASPNMGNLTRSIIFALVLYGWALVRLLSGKRFAIPFMDFINVVYGMGFVSNIAIAATKLSGTGALVVIALSIVGIGTTIFASFFARKFRSQAQTLVD</sequence>
<name>A0A0R1NJC5_9LACO</name>
<feature type="transmembrane region" description="Helical" evidence="1">
    <location>
        <begin position="94"/>
        <end position="116"/>
    </location>
</feature>
<feature type="transmembrane region" description="Helical" evidence="1">
    <location>
        <begin position="7"/>
        <end position="27"/>
    </location>
</feature>
<accession>A0A0R1NJC5</accession>
<keyword evidence="3" id="KW-1185">Reference proteome</keyword>
<keyword evidence="1" id="KW-1133">Transmembrane helix</keyword>
<dbReference type="EMBL" id="AZEB01000041">
    <property type="protein sequence ID" value="KRL20028.1"/>
    <property type="molecule type" value="Genomic_DNA"/>
</dbReference>
<feature type="transmembrane region" description="Helical" evidence="1">
    <location>
        <begin position="39"/>
        <end position="58"/>
    </location>
</feature>
<evidence type="ECO:0000313" key="3">
    <source>
        <dbReference type="Proteomes" id="UP000051439"/>
    </source>
</evidence>
<protein>
    <recommendedName>
        <fullName evidence="4">Integral membrane protein</fullName>
    </recommendedName>
</protein>
<dbReference type="AlphaFoldDB" id="A0A0R1NJC5"/>
<reference evidence="2 3" key="1">
    <citation type="journal article" date="2015" name="Genome Announc.">
        <title>Expanding the biotechnology potential of lactobacilli through comparative genomics of 213 strains and associated genera.</title>
        <authorList>
            <person name="Sun Z."/>
            <person name="Harris H.M."/>
            <person name="McCann A."/>
            <person name="Guo C."/>
            <person name="Argimon S."/>
            <person name="Zhang W."/>
            <person name="Yang X."/>
            <person name="Jeffery I.B."/>
            <person name="Cooney J.C."/>
            <person name="Kagawa T.F."/>
            <person name="Liu W."/>
            <person name="Song Y."/>
            <person name="Salvetti E."/>
            <person name="Wrobel A."/>
            <person name="Rasinkangas P."/>
            <person name="Parkhill J."/>
            <person name="Rea M.C."/>
            <person name="O'Sullivan O."/>
            <person name="Ritari J."/>
            <person name="Douillard F.P."/>
            <person name="Paul Ross R."/>
            <person name="Yang R."/>
            <person name="Briner A.E."/>
            <person name="Felis G.E."/>
            <person name="de Vos W.M."/>
            <person name="Barrangou R."/>
            <person name="Klaenhammer T.R."/>
            <person name="Caufield P.W."/>
            <person name="Cui Y."/>
            <person name="Zhang H."/>
            <person name="O'Toole P.W."/>
        </authorList>
    </citation>
    <scope>NUCLEOTIDE SEQUENCE [LARGE SCALE GENOMIC DNA]</scope>
    <source>
        <strain evidence="2 3">DSM 19906</strain>
    </source>
</reference>
<dbReference type="PATRIC" id="fig|1423766.4.peg.2126"/>